<name>A0A0C9XVI4_9AGAR</name>
<organism evidence="2 3">
    <name type="scientific">Laccaria amethystina LaAM-08-1</name>
    <dbReference type="NCBI Taxonomy" id="1095629"/>
    <lineage>
        <taxon>Eukaryota</taxon>
        <taxon>Fungi</taxon>
        <taxon>Dikarya</taxon>
        <taxon>Basidiomycota</taxon>
        <taxon>Agaricomycotina</taxon>
        <taxon>Agaricomycetes</taxon>
        <taxon>Agaricomycetidae</taxon>
        <taxon>Agaricales</taxon>
        <taxon>Agaricineae</taxon>
        <taxon>Hydnangiaceae</taxon>
        <taxon>Laccaria</taxon>
    </lineage>
</organism>
<reference evidence="3" key="2">
    <citation type="submission" date="2015-01" db="EMBL/GenBank/DDBJ databases">
        <title>Evolutionary Origins and Diversification of the Mycorrhizal Mutualists.</title>
        <authorList>
            <consortium name="DOE Joint Genome Institute"/>
            <consortium name="Mycorrhizal Genomics Consortium"/>
            <person name="Kohler A."/>
            <person name="Kuo A."/>
            <person name="Nagy L.G."/>
            <person name="Floudas D."/>
            <person name="Copeland A."/>
            <person name="Barry K.W."/>
            <person name="Cichocki N."/>
            <person name="Veneault-Fourrey C."/>
            <person name="LaButti K."/>
            <person name="Lindquist E.A."/>
            <person name="Lipzen A."/>
            <person name="Lundell T."/>
            <person name="Morin E."/>
            <person name="Murat C."/>
            <person name="Riley R."/>
            <person name="Ohm R."/>
            <person name="Sun H."/>
            <person name="Tunlid A."/>
            <person name="Henrissat B."/>
            <person name="Grigoriev I.V."/>
            <person name="Hibbett D.S."/>
            <person name="Martin F."/>
        </authorList>
    </citation>
    <scope>NUCLEOTIDE SEQUENCE [LARGE SCALE GENOMIC DNA]</scope>
    <source>
        <strain evidence="3">LaAM-08-1</strain>
    </source>
</reference>
<gene>
    <name evidence="2" type="ORF">K443DRAFT_346814</name>
</gene>
<dbReference type="EMBL" id="KN838559">
    <property type="protein sequence ID" value="KIK05604.1"/>
    <property type="molecule type" value="Genomic_DNA"/>
</dbReference>
<protein>
    <submittedName>
        <fullName evidence="2">Uncharacterized protein</fullName>
    </submittedName>
</protein>
<reference evidence="2 3" key="1">
    <citation type="submission" date="2014-04" db="EMBL/GenBank/DDBJ databases">
        <authorList>
            <consortium name="DOE Joint Genome Institute"/>
            <person name="Kuo A."/>
            <person name="Kohler A."/>
            <person name="Nagy L.G."/>
            <person name="Floudas D."/>
            <person name="Copeland A."/>
            <person name="Barry K.W."/>
            <person name="Cichocki N."/>
            <person name="Veneault-Fourrey C."/>
            <person name="LaButti K."/>
            <person name="Lindquist E.A."/>
            <person name="Lipzen A."/>
            <person name="Lundell T."/>
            <person name="Morin E."/>
            <person name="Murat C."/>
            <person name="Sun H."/>
            <person name="Tunlid A."/>
            <person name="Henrissat B."/>
            <person name="Grigoriev I.V."/>
            <person name="Hibbett D.S."/>
            <person name="Martin F."/>
            <person name="Nordberg H.P."/>
            <person name="Cantor M.N."/>
            <person name="Hua S.X."/>
        </authorList>
    </citation>
    <scope>NUCLEOTIDE SEQUENCE [LARGE SCALE GENOMIC DNA]</scope>
    <source>
        <strain evidence="2 3">LaAM-08-1</strain>
    </source>
</reference>
<dbReference type="STRING" id="1095629.A0A0C9XVI4"/>
<evidence type="ECO:0000313" key="2">
    <source>
        <dbReference type="EMBL" id="KIK05604.1"/>
    </source>
</evidence>
<dbReference type="AlphaFoldDB" id="A0A0C9XVI4"/>
<feature type="region of interest" description="Disordered" evidence="1">
    <location>
        <begin position="1"/>
        <end position="40"/>
    </location>
</feature>
<evidence type="ECO:0000313" key="3">
    <source>
        <dbReference type="Proteomes" id="UP000054477"/>
    </source>
</evidence>
<evidence type="ECO:0000256" key="1">
    <source>
        <dbReference type="SAM" id="MobiDB-lite"/>
    </source>
</evidence>
<dbReference type="HOGENOM" id="CLU_637888_0_0_1"/>
<keyword evidence="3" id="KW-1185">Reference proteome</keyword>
<proteinExistence type="predicted"/>
<accession>A0A0C9XVI4</accession>
<dbReference type="Proteomes" id="UP000054477">
    <property type="component" value="Unassembled WGS sequence"/>
</dbReference>
<sequence length="430" mass="47314">MTGVKRPAEEPLPPVHPIKQARISKTRPDGSTASPSQPGLMEEWKGLGGNLVSLIGKTARKAGRKARRWARRWIWRPFVPGGSSRHNSCLKLGFIASFQASPTPPPVTLLTLPPITSSTLPPVAPPTLPSAPSSILSTVTVPSFLFTFRAWLPPWSPGASEADAVNCTGEALPAENQLVQDLECSTKSPCQSVLEEQCQTDQEDTWPRTDIGVLPYSDMKLRLQQSSQHKSQGPENASDTSLHTLALDTSPSKIESTETRRLASEQTDLLSQSSLLSECVSSLTYQSNNSRTRPDGHPPKFLLGYSPAIGLDTALAAPPRKVKQAIKQGKQRPYKKRPHILQNIHDAKVRAARLQLREEITKKLYDLKRAKGYSSSLDDFRGFFLTLRSINVHLMTVIGLLDYGRRVEQAINGSASIGLRFLYPLGYLRC</sequence>